<keyword evidence="3" id="KW-1185">Reference proteome</keyword>
<feature type="transmembrane region" description="Helical" evidence="1">
    <location>
        <begin position="20"/>
        <end position="38"/>
    </location>
</feature>
<organism evidence="2 3">
    <name type="scientific">Salinicola socius</name>
    <dbReference type="NCBI Taxonomy" id="404433"/>
    <lineage>
        <taxon>Bacteria</taxon>
        <taxon>Pseudomonadati</taxon>
        <taxon>Pseudomonadota</taxon>
        <taxon>Gammaproteobacteria</taxon>
        <taxon>Oceanospirillales</taxon>
        <taxon>Halomonadaceae</taxon>
        <taxon>Salinicola</taxon>
    </lineage>
</organism>
<accession>A0A1Q8SPV7</accession>
<dbReference type="Proteomes" id="UP000186878">
    <property type="component" value="Unassembled WGS sequence"/>
</dbReference>
<gene>
    <name evidence="2" type="ORF">BTW07_15280</name>
</gene>
<proteinExistence type="predicted"/>
<feature type="transmembrane region" description="Helical" evidence="1">
    <location>
        <begin position="76"/>
        <end position="98"/>
    </location>
</feature>
<dbReference type="AlphaFoldDB" id="A0A1Q8SPV7"/>
<dbReference type="EMBL" id="MSDO01000022">
    <property type="protein sequence ID" value="OLO03446.1"/>
    <property type="molecule type" value="Genomic_DNA"/>
</dbReference>
<reference evidence="2 3" key="1">
    <citation type="submission" date="2016-12" db="EMBL/GenBank/DDBJ databases">
        <title>Draft genome sequences of strains Salinicola socius SMB35, Salinicola sp. MH3R3-1 and Chromohalobacter sp. SMB17 from the Verkhnekamsk potash mining region of Russia.</title>
        <authorList>
            <person name="Mavrodi D.V."/>
            <person name="Olsson B.E."/>
            <person name="Korsakova E.S."/>
            <person name="Pyankova A."/>
            <person name="Mavrodi O.V."/>
            <person name="Plotnikova E.G."/>
        </authorList>
    </citation>
    <scope>NUCLEOTIDE SEQUENCE [LARGE SCALE GENOMIC DNA]</scope>
    <source>
        <strain evidence="2 3">SMB35</strain>
    </source>
</reference>
<keyword evidence="1" id="KW-0472">Membrane</keyword>
<evidence type="ECO:0000313" key="2">
    <source>
        <dbReference type="EMBL" id="OLO03446.1"/>
    </source>
</evidence>
<sequence length="102" mass="11484">MLLSLPRYWYQHDSTRLTLLVILAAAVAVALIGFWRLMAPTQRELCPSAIKQLGGCLLIGCVLIGAWHWVDVASDHWSVILSQGAALGLLLHVISRLWRRRR</sequence>
<comment type="caution">
    <text evidence="2">The sequence shown here is derived from an EMBL/GenBank/DDBJ whole genome shotgun (WGS) entry which is preliminary data.</text>
</comment>
<evidence type="ECO:0000256" key="1">
    <source>
        <dbReference type="SAM" id="Phobius"/>
    </source>
</evidence>
<keyword evidence="1" id="KW-1133">Transmembrane helix</keyword>
<protein>
    <recommendedName>
        <fullName evidence="4">Transmembrane protein</fullName>
    </recommendedName>
</protein>
<evidence type="ECO:0008006" key="4">
    <source>
        <dbReference type="Google" id="ProtNLM"/>
    </source>
</evidence>
<keyword evidence="1" id="KW-0812">Transmembrane</keyword>
<evidence type="ECO:0000313" key="3">
    <source>
        <dbReference type="Proteomes" id="UP000186878"/>
    </source>
</evidence>
<name>A0A1Q8SPV7_9GAMM</name>
<feature type="transmembrane region" description="Helical" evidence="1">
    <location>
        <begin position="50"/>
        <end position="70"/>
    </location>
</feature>